<sequence length="112" mass="13025">MEGFGHSPFPKPSPSKNAFCLSRQKTNEENKMAAKENKDPFAIKFREFRSTTSSRFRSCVLRQMKRALCIKSFHMQIKFGLSAELFILLFFTLRCCKYWKGGLKRRKVFGSG</sequence>
<organism evidence="1 2">
    <name type="scientific">Caerostris darwini</name>
    <dbReference type="NCBI Taxonomy" id="1538125"/>
    <lineage>
        <taxon>Eukaryota</taxon>
        <taxon>Metazoa</taxon>
        <taxon>Ecdysozoa</taxon>
        <taxon>Arthropoda</taxon>
        <taxon>Chelicerata</taxon>
        <taxon>Arachnida</taxon>
        <taxon>Araneae</taxon>
        <taxon>Araneomorphae</taxon>
        <taxon>Entelegynae</taxon>
        <taxon>Araneoidea</taxon>
        <taxon>Araneidae</taxon>
        <taxon>Caerostris</taxon>
    </lineage>
</organism>
<evidence type="ECO:0000313" key="2">
    <source>
        <dbReference type="Proteomes" id="UP001054837"/>
    </source>
</evidence>
<gene>
    <name evidence="1" type="ORF">CDAR_180601</name>
</gene>
<protein>
    <submittedName>
        <fullName evidence="1">Uncharacterized protein</fullName>
    </submittedName>
</protein>
<dbReference type="AlphaFoldDB" id="A0AAV4UGD8"/>
<name>A0AAV4UGD8_9ARAC</name>
<comment type="caution">
    <text evidence="1">The sequence shown here is derived from an EMBL/GenBank/DDBJ whole genome shotgun (WGS) entry which is preliminary data.</text>
</comment>
<accession>A0AAV4UGD8</accession>
<evidence type="ECO:0000313" key="1">
    <source>
        <dbReference type="EMBL" id="GIY56890.1"/>
    </source>
</evidence>
<reference evidence="1 2" key="1">
    <citation type="submission" date="2021-06" db="EMBL/GenBank/DDBJ databases">
        <title>Caerostris darwini draft genome.</title>
        <authorList>
            <person name="Kono N."/>
            <person name="Arakawa K."/>
        </authorList>
    </citation>
    <scope>NUCLEOTIDE SEQUENCE [LARGE SCALE GENOMIC DNA]</scope>
</reference>
<dbReference type="EMBL" id="BPLQ01011236">
    <property type="protein sequence ID" value="GIY56890.1"/>
    <property type="molecule type" value="Genomic_DNA"/>
</dbReference>
<dbReference type="Proteomes" id="UP001054837">
    <property type="component" value="Unassembled WGS sequence"/>
</dbReference>
<keyword evidence="2" id="KW-1185">Reference proteome</keyword>
<proteinExistence type="predicted"/>